<evidence type="ECO:0008006" key="3">
    <source>
        <dbReference type="Google" id="ProtNLM"/>
    </source>
</evidence>
<evidence type="ECO:0000313" key="1">
    <source>
        <dbReference type="EMBL" id="OGD79522.1"/>
    </source>
</evidence>
<accession>A0A1F5FIX0</accession>
<gene>
    <name evidence="1" type="ORF">A2368_00080</name>
</gene>
<reference evidence="1 2" key="1">
    <citation type="journal article" date="2016" name="Nat. Commun.">
        <title>Thousands of microbial genomes shed light on interconnected biogeochemical processes in an aquifer system.</title>
        <authorList>
            <person name="Anantharaman K."/>
            <person name="Brown C.T."/>
            <person name="Hug L.A."/>
            <person name="Sharon I."/>
            <person name="Castelle C.J."/>
            <person name="Probst A.J."/>
            <person name="Thomas B.C."/>
            <person name="Singh A."/>
            <person name="Wilkins M.J."/>
            <person name="Karaoz U."/>
            <person name="Brodie E.L."/>
            <person name="Williams K.H."/>
            <person name="Hubbard S.S."/>
            <person name="Banfield J.F."/>
        </authorList>
    </citation>
    <scope>NUCLEOTIDE SEQUENCE [LARGE SCALE GENOMIC DNA]</scope>
</reference>
<proteinExistence type="predicted"/>
<dbReference type="AlphaFoldDB" id="A0A1F5FIX0"/>
<evidence type="ECO:0000313" key="2">
    <source>
        <dbReference type="Proteomes" id="UP000176682"/>
    </source>
</evidence>
<protein>
    <recommendedName>
        <fullName evidence="3">DUF4177 domain-containing protein</fullName>
    </recommendedName>
</protein>
<organism evidence="1 2">
    <name type="scientific">Candidatus Collierbacteria bacterium RIFOXYB1_FULL_49_13</name>
    <dbReference type="NCBI Taxonomy" id="1817728"/>
    <lineage>
        <taxon>Bacteria</taxon>
        <taxon>Candidatus Collieribacteriota</taxon>
    </lineage>
</organism>
<dbReference type="Proteomes" id="UP000176682">
    <property type="component" value="Unassembled WGS sequence"/>
</dbReference>
<sequence length="102" mass="11623">MAKWEYLTISRNRSWTGTHKDHYIASEWEDTILTPSNPGGAEKQTVHLTTGLLNNLGSEGWELVSITDRSDYLGGEKHGEITRDFAGFTTNELWVFKRPKPE</sequence>
<comment type="caution">
    <text evidence="1">The sequence shown here is derived from an EMBL/GenBank/DDBJ whole genome shotgun (WGS) entry which is preliminary data.</text>
</comment>
<dbReference type="EMBL" id="MFAM01000018">
    <property type="protein sequence ID" value="OGD79522.1"/>
    <property type="molecule type" value="Genomic_DNA"/>
</dbReference>
<name>A0A1F5FIX0_9BACT</name>